<dbReference type="RefSeq" id="WP_412702006.1">
    <property type="nucleotide sequence ID" value="NZ_JBDLBQ010000007.1"/>
</dbReference>
<dbReference type="EMBL" id="JBDLBQ010000007">
    <property type="protein sequence ID" value="MFN2102863.1"/>
    <property type="molecule type" value="Genomic_DNA"/>
</dbReference>
<evidence type="ECO:0000313" key="2">
    <source>
        <dbReference type="EMBL" id="MFN2102863.1"/>
    </source>
</evidence>
<evidence type="ECO:0000256" key="1">
    <source>
        <dbReference type="SAM" id="Phobius"/>
    </source>
</evidence>
<evidence type="ECO:0000313" key="3">
    <source>
        <dbReference type="Proteomes" id="UP001634413"/>
    </source>
</evidence>
<proteinExistence type="predicted"/>
<evidence type="ECO:0008006" key="4">
    <source>
        <dbReference type="Google" id="ProtNLM"/>
    </source>
</evidence>
<keyword evidence="1" id="KW-0812">Transmembrane</keyword>
<accession>A0ABW9KF00</accession>
<keyword evidence="1" id="KW-0472">Membrane</keyword>
<sequence length="190" mass="22756">MTVYQIIMIALFVILVIILGYDMKRCIYRNYKYHLLRIFVAILLAIAIIYDAVCWDNSIEQENAKNFEQQFEIKKPNEEYITKFQQEFLQNIIDVKMKNNKSKQITLMPLNNKGYISLDIQTNQFEELETNHYFKRNKEKFKKSLKNNPIKTETLIKILKNDLNDDFAITQETIKESNDINNKWIVISWN</sequence>
<keyword evidence="1" id="KW-1133">Transmembrane helix</keyword>
<feature type="transmembrane region" description="Helical" evidence="1">
    <location>
        <begin position="35"/>
        <end position="53"/>
    </location>
</feature>
<dbReference type="Proteomes" id="UP001634413">
    <property type="component" value="Unassembled WGS sequence"/>
</dbReference>
<protein>
    <recommendedName>
        <fullName evidence="4">DUF4811 domain-containing protein</fullName>
    </recommendedName>
</protein>
<reference evidence="2 3" key="1">
    <citation type="journal article" date="2024" name="Anaerobe">
        <title>The identification of Finegoldia dalianensis sp. nov., isolated from the pus of a patient with skin abscess and genomic analysis of the strains belonging to Finegoldia genus.</title>
        <authorList>
            <person name="Li Y."/>
            <person name="Wang Y."/>
            <person name="Xiao D."/>
            <person name="Wang J."/>
            <person name="Jin D."/>
        </authorList>
    </citation>
    <scope>NUCLEOTIDE SEQUENCE [LARGE SCALE GENOMIC DNA]</scope>
    <source>
        <strain evidence="2 3">LY240594</strain>
    </source>
</reference>
<keyword evidence="3" id="KW-1185">Reference proteome</keyword>
<gene>
    <name evidence="2" type="ORF">ABDJ34_08110</name>
</gene>
<comment type="caution">
    <text evidence="2">The sequence shown here is derived from an EMBL/GenBank/DDBJ whole genome shotgun (WGS) entry which is preliminary data.</text>
</comment>
<name>A0ABW9KF00_9FIRM</name>
<feature type="transmembrane region" description="Helical" evidence="1">
    <location>
        <begin position="6"/>
        <end position="23"/>
    </location>
</feature>
<organism evidence="2 3">
    <name type="scientific">Finegoldia dalianensis</name>
    <dbReference type="NCBI Taxonomy" id="3145239"/>
    <lineage>
        <taxon>Bacteria</taxon>
        <taxon>Bacillati</taxon>
        <taxon>Bacillota</taxon>
        <taxon>Tissierellia</taxon>
        <taxon>Tissierellales</taxon>
        <taxon>Peptoniphilaceae</taxon>
        <taxon>Finegoldia</taxon>
    </lineage>
</organism>